<name>A0A4V1IN93_9GAMM</name>
<dbReference type="EMBL" id="NDXW01000001">
    <property type="protein sequence ID" value="RDH42931.1"/>
    <property type="molecule type" value="Genomic_DNA"/>
</dbReference>
<dbReference type="PANTHER" id="PTHR34385">
    <property type="entry name" value="D-ALANYL-D-ALANINE CARBOXYPEPTIDASE"/>
    <property type="match status" value="1"/>
</dbReference>
<dbReference type="GO" id="GO:0006508">
    <property type="term" value="P:proteolysis"/>
    <property type="evidence" value="ECO:0007669"/>
    <property type="project" value="InterPro"/>
</dbReference>
<protein>
    <recommendedName>
        <fullName evidence="1">D-alanyl-D-alanine carboxypeptidase-like core domain-containing protein</fullName>
    </recommendedName>
</protein>
<feature type="domain" description="D-alanyl-D-alanine carboxypeptidase-like core" evidence="1">
    <location>
        <begin position="228"/>
        <end position="332"/>
    </location>
</feature>
<accession>A0A4V1IN93</accession>
<evidence type="ECO:0000313" key="3">
    <source>
        <dbReference type="Proteomes" id="UP000257039"/>
    </source>
</evidence>
<reference evidence="2 3" key="1">
    <citation type="submission" date="2017-04" db="EMBL/GenBank/DDBJ databases">
        <title>Draft genome sequence of Zooshikella ganghwensis VG4 isolated from Red Sea sediments.</title>
        <authorList>
            <person name="Rehman Z."/>
            <person name="Alam I."/>
            <person name="Kamau A."/>
            <person name="Bajic V."/>
            <person name="Leiknes T."/>
        </authorList>
    </citation>
    <scope>NUCLEOTIDE SEQUENCE [LARGE SCALE GENOMIC DNA]</scope>
    <source>
        <strain evidence="2 3">VG4</strain>
    </source>
</reference>
<dbReference type="GO" id="GO:0008233">
    <property type="term" value="F:peptidase activity"/>
    <property type="evidence" value="ECO:0007669"/>
    <property type="project" value="InterPro"/>
</dbReference>
<comment type="caution">
    <text evidence="2">The sequence shown here is derived from an EMBL/GenBank/DDBJ whole genome shotgun (WGS) entry which is preliminary data.</text>
</comment>
<evidence type="ECO:0000259" key="1">
    <source>
        <dbReference type="Pfam" id="PF02557"/>
    </source>
</evidence>
<keyword evidence="3" id="KW-1185">Reference proteome</keyword>
<dbReference type="Pfam" id="PF02557">
    <property type="entry name" value="VanY"/>
    <property type="match status" value="1"/>
</dbReference>
<gene>
    <name evidence="2" type="ORF">B9G39_05400</name>
</gene>
<dbReference type="InterPro" id="IPR009045">
    <property type="entry name" value="Zn_M74/Hedgehog-like"/>
</dbReference>
<evidence type="ECO:0000313" key="2">
    <source>
        <dbReference type="EMBL" id="RDH42931.1"/>
    </source>
</evidence>
<dbReference type="InterPro" id="IPR003709">
    <property type="entry name" value="VanY-like_core_dom"/>
</dbReference>
<dbReference type="InterPro" id="IPR052179">
    <property type="entry name" value="DD-CPase-like"/>
</dbReference>
<dbReference type="CDD" id="cd14814">
    <property type="entry name" value="Peptidase_M15"/>
    <property type="match status" value="1"/>
</dbReference>
<sequence>MWGQLAKQVQHRVTVPGEQPIVLTDLEDIPQTIIETVTTQPAVAENALLVPGGKSHEYFAIDTLTPSQSLLPEPLAYEQPQLSHVQSSQAEPPINFAQSYQTKIDNFDTYHQGDVVLSEQKFELLKATLATLTEAQRIVGHGNFNIINLDTMLKTYSRYSKRGDFPKDQLEFIEELFSAEAKEYGFFGEKIITQLSAVVPEKDINKIPGTGHFLFQGEALKLYEKVRSEVGDSLILTSGIRGVMKQLHLFMAKAVHAKGNLSQASRSLAPPGHSYHAIGDFDVGCKGLGKRNFTKDFAETDEFKKLQDLGYVNIRYTLDNQFGVRYEPWHIKVV</sequence>
<dbReference type="PANTHER" id="PTHR34385:SF1">
    <property type="entry name" value="PEPTIDOGLYCAN L-ALANYL-D-GLUTAMATE ENDOPEPTIDASE CWLK"/>
    <property type="match status" value="1"/>
</dbReference>
<organism evidence="2 3">
    <name type="scientific">Zooshikella ganghwensis</name>
    <dbReference type="NCBI Taxonomy" id="202772"/>
    <lineage>
        <taxon>Bacteria</taxon>
        <taxon>Pseudomonadati</taxon>
        <taxon>Pseudomonadota</taxon>
        <taxon>Gammaproteobacteria</taxon>
        <taxon>Oceanospirillales</taxon>
        <taxon>Zooshikellaceae</taxon>
        <taxon>Zooshikella</taxon>
    </lineage>
</organism>
<proteinExistence type="predicted"/>
<dbReference type="AlphaFoldDB" id="A0A4V1IN93"/>
<dbReference type="Proteomes" id="UP000257039">
    <property type="component" value="Unassembled WGS sequence"/>
</dbReference>
<dbReference type="Gene3D" id="3.30.1380.10">
    <property type="match status" value="1"/>
</dbReference>
<dbReference type="SUPFAM" id="SSF55166">
    <property type="entry name" value="Hedgehog/DD-peptidase"/>
    <property type="match status" value="1"/>
</dbReference>